<feature type="domain" description="Heparan-alpha-glucosaminide N-acetyltransferase catalytic" evidence="2">
    <location>
        <begin position="5"/>
        <end position="235"/>
    </location>
</feature>
<evidence type="ECO:0000313" key="6">
    <source>
        <dbReference type="Proteomes" id="UP000239997"/>
    </source>
</evidence>
<keyword evidence="6" id="KW-1185">Reference proteome</keyword>
<sequence>MKTNRLFFIDAVRAFAIIMMLQGHFIDTLLAPEYRDTDSTIFQIWSYFRGITAPTFFTISGIIFTYLLMKSKKKGQAPERIRKGLLRGLLLIAIGYGLRAPIFEWITGSFRTYFLVIDVLQCIGLSIIITVGIYYLTFKKSLIFSILMLILGISIFIMEPWYRELDTTGIPLVFANYLSKSNGSIFTILPWLGYMSIGAFIASLFYRYVGNEKFKPILVSGLIIIGALLIYNSSQFLMWMYRWSDIKILKEVAYYNYLFTRLGNVLILLGIFYALERFVKNQMIFKIGQKTLSIYVVHFVIIYGSLTGIGLSQIIGKTLNPYQAAMGAILFIIIVCLISLYGIKTNAFIYKKLRGFIK</sequence>
<keyword evidence="1" id="KW-0812">Transmembrane</keyword>
<feature type="transmembrane region" description="Helical" evidence="1">
    <location>
        <begin position="295"/>
        <end position="316"/>
    </location>
</feature>
<evidence type="ECO:0000313" key="3">
    <source>
        <dbReference type="EMBL" id="KEZ92825.1"/>
    </source>
</evidence>
<evidence type="ECO:0000259" key="2">
    <source>
        <dbReference type="Pfam" id="PF07786"/>
    </source>
</evidence>
<dbReference type="AlphaFoldDB" id="A0A084JV41"/>
<dbReference type="InterPro" id="IPR012429">
    <property type="entry name" value="HGSNAT_cat"/>
</dbReference>
<comment type="caution">
    <text evidence="3">The sequence shown here is derived from an EMBL/GenBank/DDBJ whole genome shotgun (WGS) entry which is preliminary data.</text>
</comment>
<feature type="transmembrane region" description="Helical" evidence="1">
    <location>
        <begin position="113"/>
        <end position="135"/>
    </location>
</feature>
<proteinExistence type="predicted"/>
<accession>A0A084JV41</accession>
<reference evidence="4 6" key="2">
    <citation type="submission" date="2018-03" db="EMBL/GenBank/DDBJ databases">
        <title>Genomic Encyclopedia of Archaeal and Bacterial Type Strains, Phase II (KMG-II): from individual species to whole genera.</title>
        <authorList>
            <person name="Goeker M."/>
        </authorList>
    </citation>
    <scope>NUCLEOTIDE SEQUENCE [LARGE SCALE GENOMIC DNA]</scope>
    <source>
        <strain evidence="4 6">DSM 22727</strain>
    </source>
</reference>
<feature type="transmembrane region" description="Helical" evidence="1">
    <location>
        <begin position="254"/>
        <end position="275"/>
    </location>
</feature>
<feature type="transmembrane region" description="Helical" evidence="1">
    <location>
        <begin position="142"/>
        <end position="162"/>
    </location>
</feature>
<feature type="transmembrane region" description="Helical" evidence="1">
    <location>
        <begin position="89"/>
        <end position="107"/>
    </location>
</feature>
<name>A0A084JV41_NONUL</name>
<dbReference type="EMBL" id="JPJI01000032">
    <property type="protein sequence ID" value="KEZ92825.1"/>
    <property type="molecule type" value="Genomic_DNA"/>
</dbReference>
<feature type="transmembrane region" description="Helical" evidence="1">
    <location>
        <begin position="46"/>
        <end position="68"/>
    </location>
</feature>
<dbReference type="Proteomes" id="UP000239997">
    <property type="component" value="Unassembled WGS sequence"/>
</dbReference>
<dbReference type="EMBL" id="PVNA01000001">
    <property type="protein sequence ID" value="PRX15679.1"/>
    <property type="molecule type" value="Genomic_DNA"/>
</dbReference>
<keyword evidence="1" id="KW-1133">Transmembrane helix</keyword>
<dbReference type="OrthoDB" id="1418407at2"/>
<feature type="transmembrane region" description="Helical" evidence="1">
    <location>
        <begin position="7"/>
        <end position="26"/>
    </location>
</feature>
<organism evidence="3 5">
    <name type="scientific">Nonlabens ulvanivorans</name>
    <name type="common">Persicivirga ulvanivorans</name>
    <dbReference type="NCBI Taxonomy" id="906888"/>
    <lineage>
        <taxon>Bacteria</taxon>
        <taxon>Pseudomonadati</taxon>
        <taxon>Bacteroidota</taxon>
        <taxon>Flavobacteriia</taxon>
        <taxon>Flavobacteriales</taxon>
        <taxon>Flavobacteriaceae</taxon>
        <taxon>Nonlabens</taxon>
    </lineage>
</organism>
<dbReference type="Pfam" id="PF07786">
    <property type="entry name" value="HGSNAT_cat"/>
    <property type="match status" value="1"/>
</dbReference>
<dbReference type="Proteomes" id="UP000028531">
    <property type="component" value="Unassembled WGS sequence"/>
</dbReference>
<gene>
    <name evidence="3" type="ORF">IL45_11880</name>
    <name evidence="4" type="ORF">LY02_00901</name>
</gene>
<protein>
    <submittedName>
        <fullName evidence="3">Membrane protein</fullName>
    </submittedName>
    <submittedName>
        <fullName evidence="4">Uncharacterized protein DUF1624</fullName>
    </submittedName>
</protein>
<feature type="transmembrane region" description="Helical" evidence="1">
    <location>
        <begin position="217"/>
        <end position="234"/>
    </location>
</feature>
<feature type="transmembrane region" description="Helical" evidence="1">
    <location>
        <begin position="182"/>
        <end position="205"/>
    </location>
</feature>
<dbReference type="RefSeq" id="WP_051788722.1">
    <property type="nucleotide sequence ID" value="NZ_JPJI01000032.1"/>
</dbReference>
<keyword evidence="1" id="KW-0472">Membrane</keyword>
<evidence type="ECO:0000256" key="1">
    <source>
        <dbReference type="SAM" id="Phobius"/>
    </source>
</evidence>
<feature type="transmembrane region" description="Helical" evidence="1">
    <location>
        <begin position="322"/>
        <end position="343"/>
    </location>
</feature>
<evidence type="ECO:0000313" key="4">
    <source>
        <dbReference type="EMBL" id="PRX15679.1"/>
    </source>
</evidence>
<reference evidence="3 5" key="1">
    <citation type="submission" date="2014-07" db="EMBL/GenBank/DDBJ databases">
        <title>Draft genome sequence of Nonlabens ulvanivorans, an ulvan degrading bacterium.</title>
        <authorList>
            <person name="Kopel M."/>
            <person name="Helbert W."/>
            <person name="Henrissat B."/>
            <person name="Doniger T."/>
            <person name="Banin E."/>
        </authorList>
    </citation>
    <scope>NUCLEOTIDE SEQUENCE [LARGE SCALE GENOMIC DNA]</scope>
    <source>
        <strain evidence="3 5">PLR</strain>
    </source>
</reference>
<evidence type="ECO:0000313" key="5">
    <source>
        <dbReference type="Proteomes" id="UP000028531"/>
    </source>
</evidence>